<dbReference type="RefSeq" id="WP_162199798.1">
    <property type="nucleotide sequence ID" value="NZ_CBXV010000004.1"/>
</dbReference>
<dbReference type="SUPFAM" id="SSF53756">
    <property type="entry name" value="UDP-Glycosyltransferase/glycogen phosphorylase"/>
    <property type="match status" value="1"/>
</dbReference>
<protein>
    <submittedName>
        <fullName evidence="3">Glycosyltransferase</fullName>
    </submittedName>
</protein>
<accession>A0A0B6WWJ2</accession>
<proteinExistence type="predicted"/>
<dbReference type="STRING" id="454194.PYK22_01090"/>
<evidence type="ECO:0000259" key="1">
    <source>
        <dbReference type="Pfam" id="PF00534"/>
    </source>
</evidence>
<sequence length="417" mass="48031">MTRYTLYLSYFSLHEPLVQTQVIPYLKEIARDGVKVILLTFEKDLRRRWTKERIMKEAERLSGEGIEWHWLRYHKRFAVLATSYDIVKGTILVRRLISRGEVDIIHARAHVPALIGSIARRLFVRKRPKLLFDIRGFFPEEYVDAGIWREGGVTYRTAKFVEKWLLKEADGFVVLTEKAREILFPESKATGFDRLGRPVQVIPCCVDLGRFAAVSEKVREEMRKKLNVDDKKVIAYVGSFGGWYLTEQMIDFFSVAREFYRNAFILILTQRDKERVIEKLRNRGLDGRDCLVESLPPQEIPTFLSIADVALSFIKPCYSKLSSSPTKIAEYLASGVPVVTNSGIGDIAELITEDEVGVVIESFDSSSYKKALERLEELRKKGDLSANCRKSAKLRFDLINVGGERYRALYKRLLGER</sequence>
<keyword evidence="3" id="KW-0808">Transferase</keyword>
<evidence type="ECO:0000259" key="2">
    <source>
        <dbReference type="Pfam" id="PF13579"/>
    </source>
</evidence>
<dbReference type="CDD" id="cd03794">
    <property type="entry name" value="GT4_WbuB-like"/>
    <property type="match status" value="1"/>
</dbReference>
<dbReference type="Proteomes" id="UP000031518">
    <property type="component" value="Unassembled WGS sequence"/>
</dbReference>
<evidence type="ECO:0000313" key="3">
    <source>
        <dbReference type="EMBL" id="CDM65092.1"/>
    </source>
</evidence>
<dbReference type="Pfam" id="PF00534">
    <property type="entry name" value="Glycos_transf_1"/>
    <property type="match status" value="1"/>
</dbReference>
<dbReference type="EMBL" id="CBXV010000004">
    <property type="protein sequence ID" value="CDM65092.1"/>
    <property type="molecule type" value="Genomic_DNA"/>
</dbReference>
<dbReference type="InterPro" id="IPR001296">
    <property type="entry name" value="Glyco_trans_1"/>
</dbReference>
<name>A0A0B6WWJ2_9BACT</name>
<dbReference type="InterPro" id="IPR028098">
    <property type="entry name" value="Glyco_trans_4-like_N"/>
</dbReference>
<feature type="domain" description="Glycosyl transferase family 1" evidence="1">
    <location>
        <begin position="219"/>
        <end position="393"/>
    </location>
</feature>
<organism evidence="3 4">
    <name type="scientific">Pyrinomonas methylaliphatogenes</name>
    <dbReference type="NCBI Taxonomy" id="454194"/>
    <lineage>
        <taxon>Bacteria</taxon>
        <taxon>Pseudomonadati</taxon>
        <taxon>Acidobacteriota</taxon>
        <taxon>Blastocatellia</taxon>
        <taxon>Blastocatellales</taxon>
        <taxon>Pyrinomonadaceae</taxon>
        <taxon>Pyrinomonas</taxon>
    </lineage>
</organism>
<reference evidence="3 4" key="1">
    <citation type="submission" date="2013-12" db="EMBL/GenBank/DDBJ databases">
        <authorList>
            <person name="Stott M."/>
        </authorList>
    </citation>
    <scope>NUCLEOTIDE SEQUENCE [LARGE SCALE GENOMIC DNA]</scope>
    <source>
        <strain evidence="3 4">K22</strain>
    </source>
</reference>
<dbReference type="Pfam" id="PF13579">
    <property type="entry name" value="Glyco_trans_4_4"/>
    <property type="match status" value="1"/>
</dbReference>
<dbReference type="GO" id="GO:0016757">
    <property type="term" value="F:glycosyltransferase activity"/>
    <property type="evidence" value="ECO:0007669"/>
    <property type="project" value="InterPro"/>
</dbReference>
<feature type="domain" description="Glycosyltransferase subfamily 4-like N-terminal" evidence="2">
    <location>
        <begin position="26"/>
        <end position="183"/>
    </location>
</feature>
<keyword evidence="4" id="KW-1185">Reference proteome</keyword>
<evidence type="ECO:0000313" key="4">
    <source>
        <dbReference type="Proteomes" id="UP000031518"/>
    </source>
</evidence>
<dbReference type="PANTHER" id="PTHR12526">
    <property type="entry name" value="GLYCOSYLTRANSFERASE"/>
    <property type="match status" value="1"/>
</dbReference>
<reference evidence="3 4" key="2">
    <citation type="submission" date="2015-01" db="EMBL/GenBank/DDBJ databases">
        <title>Complete genome sequence of Pyrinomonas methylaliphatogenes type strain K22T.</title>
        <authorList>
            <person name="Lee K.C.Y."/>
            <person name="Power J.F."/>
            <person name="Dunfield P.F."/>
            <person name="Morgan X.C."/>
            <person name="Huttenhower C."/>
            <person name="Stott M.B."/>
        </authorList>
    </citation>
    <scope>NUCLEOTIDE SEQUENCE [LARGE SCALE GENOMIC DNA]</scope>
    <source>
        <strain evidence="3 4">K22</strain>
    </source>
</reference>
<dbReference type="Gene3D" id="3.40.50.2000">
    <property type="entry name" value="Glycogen Phosphorylase B"/>
    <property type="match status" value="2"/>
</dbReference>
<gene>
    <name evidence="3" type="ORF">PYK22_01090</name>
</gene>
<dbReference type="AlphaFoldDB" id="A0A0B6WWJ2"/>